<evidence type="ECO:0000313" key="2">
    <source>
        <dbReference type="EMBL" id="CAI5455999.1"/>
    </source>
</evidence>
<evidence type="ECO:0000256" key="1">
    <source>
        <dbReference type="SAM" id="Phobius"/>
    </source>
</evidence>
<protein>
    <submittedName>
        <fullName evidence="2">Uncharacterized protein</fullName>
    </submittedName>
</protein>
<name>A0A9P1J6U9_9PELO</name>
<keyword evidence="1" id="KW-0812">Transmembrane</keyword>
<gene>
    <name evidence="2" type="ORF">CAMP_LOCUS18636</name>
</gene>
<dbReference type="AlphaFoldDB" id="A0A9P1J6U9"/>
<keyword evidence="3" id="KW-1185">Reference proteome</keyword>
<accession>A0A9P1J6U9</accession>
<dbReference type="Proteomes" id="UP001152747">
    <property type="component" value="Unassembled WGS sequence"/>
</dbReference>
<dbReference type="EMBL" id="CANHGI010000006">
    <property type="protein sequence ID" value="CAI5455999.1"/>
    <property type="molecule type" value="Genomic_DNA"/>
</dbReference>
<proteinExistence type="predicted"/>
<feature type="transmembrane region" description="Helical" evidence="1">
    <location>
        <begin position="15"/>
        <end position="37"/>
    </location>
</feature>
<evidence type="ECO:0000313" key="3">
    <source>
        <dbReference type="Proteomes" id="UP001152747"/>
    </source>
</evidence>
<keyword evidence="1" id="KW-0472">Membrane</keyword>
<dbReference type="OrthoDB" id="5801118at2759"/>
<feature type="transmembrane region" description="Helical" evidence="1">
    <location>
        <begin position="43"/>
        <end position="65"/>
    </location>
</feature>
<keyword evidence="1" id="KW-1133">Transmembrane helix</keyword>
<comment type="caution">
    <text evidence="2">The sequence shown here is derived from an EMBL/GenBank/DDBJ whole genome shotgun (WGS) entry which is preliminary data.</text>
</comment>
<sequence>MCFLNLCKKLRPNPLVFIFCVSSCCFTFGLCIAIYDINNYGSGLYLALVSIVTVVVVLAFCLVGTDEQEPSSRNRAGLKAQHLPMNRIQHYDIIKNSSSKYKKSLIAQCTYKV</sequence>
<organism evidence="2 3">
    <name type="scientific">Caenorhabditis angaria</name>
    <dbReference type="NCBI Taxonomy" id="860376"/>
    <lineage>
        <taxon>Eukaryota</taxon>
        <taxon>Metazoa</taxon>
        <taxon>Ecdysozoa</taxon>
        <taxon>Nematoda</taxon>
        <taxon>Chromadorea</taxon>
        <taxon>Rhabditida</taxon>
        <taxon>Rhabditina</taxon>
        <taxon>Rhabditomorpha</taxon>
        <taxon>Rhabditoidea</taxon>
        <taxon>Rhabditidae</taxon>
        <taxon>Peloderinae</taxon>
        <taxon>Caenorhabditis</taxon>
    </lineage>
</organism>
<reference evidence="2" key="1">
    <citation type="submission" date="2022-11" db="EMBL/GenBank/DDBJ databases">
        <authorList>
            <person name="Kikuchi T."/>
        </authorList>
    </citation>
    <scope>NUCLEOTIDE SEQUENCE</scope>
    <source>
        <strain evidence="2">PS1010</strain>
    </source>
</reference>